<evidence type="ECO:0000313" key="3">
    <source>
        <dbReference type="Proteomes" id="UP001365128"/>
    </source>
</evidence>
<proteinExistence type="predicted"/>
<gene>
    <name evidence="2" type="ORF">IWX46DRAFT_601997</name>
</gene>
<name>A0ABR1MBL4_9PEZI</name>
<keyword evidence="1" id="KW-0812">Transmembrane</keyword>
<accession>A0ABR1MBL4</accession>
<dbReference type="InterPro" id="IPR010721">
    <property type="entry name" value="UstE-like"/>
</dbReference>
<keyword evidence="1" id="KW-0472">Membrane</keyword>
<dbReference type="Gene3D" id="1.20.120.1630">
    <property type="match status" value="1"/>
</dbReference>
<feature type="transmembrane region" description="Helical" evidence="1">
    <location>
        <begin position="177"/>
        <end position="201"/>
    </location>
</feature>
<evidence type="ECO:0000256" key="1">
    <source>
        <dbReference type="SAM" id="Phobius"/>
    </source>
</evidence>
<comment type="caution">
    <text evidence="2">The sequence shown here is derived from an EMBL/GenBank/DDBJ whole genome shotgun (WGS) entry which is preliminary data.</text>
</comment>
<evidence type="ECO:0000313" key="2">
    <source>
        <dbReference type="EMBL" id="KAK7545304.1"/>
    </source>
</evidence>
<organism evidence="2 3">
    <name type="scientific">Phyllosticta citricarpa</name>
    <dbReference type="NCBI Taxonomy" id="55181"/>
    <lineage>
        <taxon>Eukaryota</taxon>
        <taxon>Fungi</taxon>
        <taxon>Dikarya</taxon>
        <taxon>Ascomycota</taxon>
        <taxon>Pezizomycotina</taxon>
        <taxon>Dothideomycetes</taxon>
        <taxon>Dothideomycetes incertae sedis</taxon>
        <taxon>Botryosphaeriales</taxon>
        <taxon>Phyllostictaceae</taxon>
        <taxon>Phyllosticta</taxon>
    </lineage>
</organism>
<sequence>MPTALRLSLSSPPTPLPLPSPAMPLVAANMALPAVKTLNDCADFYKTVEPLLPQLQALPQQVLDNITDLDALKTIYLSTSPLVTGFALSLALAPIFLVVSEINRNYSQVDRMWSLLPTIHVANYTLWAHLSGVPTQLIDNVFAFSCLWSIRLTFNYWRRGGYSIGSEDYRWEVIKKYVHPVIFFLFNVTFISTIQSVLLFLVTTPAYVLLLSSSLTGQGMALPDLIFSRVLIGLVVLEWFADQQQWNYQNAKHAYLRTGTLPPNSPYTRADFGRGFNTHGLWSISRHPNFLAEQAIWVLLYQWGCFHTQTVYNWSGLGALSYLMLFQGSTWLTELLTAGKYDEYPVYQEQVGRFFPKISVLWNGGYKPPTKEEKDKKSK</sequence>
<reference evidence="2 3" key="1">
    <citation type="submission" date="2024-04" db="EMBL/GenBank/DDBJ databases">
        <title>Phyllosticta paracitricarpa is synonymous to the EU quarantine fungus P. citricarpa based on phylogenomic analyses.</title>
        <authorList>
            <consortium name="Lawrence Berkeley National Laboratory"/>
            <person name="Van Ingen-Buijs V.A."/>
            <person name="Van Westerhoven A.C."/>
            <person name="Haridas S."/>
            <person name="Skiadas P."/>
            <person name="Martin F."/>
            <person name="Groenewald J.Z."/>
            <person name="Crous P.W."/>
            <person name="Seidl M.F."/>
        </authorList>
    </citation>
    <scope>NUCLEOTIDE SEQUENCE [LARGE SCALE GENOMIC DNA]</scope>
    <source>
        <strain evidence="2 3">CBS 122670</strain>
    </source>
</reference>
<dbReference type="Proteomes" id="UP001365128">
    <property type="component" value="Unassembled WGS sequence"/>
</dbReference>
<dbReference type="Pfam" id="PF06966">
    <property type="entry name" value="DUF1295"/>
    <property type="match status" value="1"/>
</dbReference>
<dbReference type="PANTHER" id="PTHR32251">
    <property type="entry name" value="3-OXO-5-ALPHA-STEROID 4-DEHYDROGENASE"/>
    <property type="match status" value="1"/>
</dbReference>
<keyword evidence="1" id="KW-1133">Transmembrane helix</keyword>
<feature type="transmembrane region" description="Helical" evidence="1">
    <location>
        <begin position="221"/>
        <end position="241"/>
    </location>
</feature>
<dbReference type="PANTHER" id="PTHR32251:SF23">
    <property type="entry name" value="3-OXO-5-ALPHA-STEROID 4-DEHYDROGENASE (DUF1295)"/>
    <property type="match status" value="1"/>
</dbReference>
<evidence type="ECO:0008006" key="4">
    <source>
        <dbReference type="Google" id="ProtNLM"/>
    </source>
</evidence>
<protein>
    <recommendedName>
        <fullName evidence="4">DUF1295-domain-containing protein</fullName>
    </recommendedName>
</protein>
<feature type="transmembrane region" description="Helical" evidence="1">
    <location>
        <begin position="82"/>
        <end position="100"/>
    </location>
</feature>
<keyword evidence="3" id="KW-1185">Reference proteome</keyword>
<dbReference type="EMBL" id="JBBPDW010000018">
    <property type="protein sequence ID" value="KAK7545304.1"/>
    <property type="molecule type" value="Genomic_DNA"/>
</dbReference>